<dbReference type="Proteomes" id="UP000289738">
    <property type="component" value="Chromosome A03"/>
</dbReference>
<protein>
    <recommendedName>
        <fullName evidence="3">Aminotransferase-like plant mobile domain-containing protein</fullName>
    </recommendedName>
</protein>
<organism evidence="1 2">
    <name type="scientific">Arachis hypogaea</name>
    <name type="common">Peanut</name>
    <dbReference type="NCBI Taxonomy" id="3818"/>
    <lineage>
        <taxon>Eukaryota</taxon>
        <taxon>Viridiplantae</taxon>
        <taxon>Streptophyta</taxon>
        <taxon>Embryophyta</taxon>
        <taxon>Tracheophyta</taxon>
        <taxon>Spermatophyta</taxon>
        <taxon>Magnoliopsida</taxon>
        <taxon>eudicotyledons</taxon>
        <taxon>Gunneridae</taxon>
        <taxon>Pentapetalae</taxon>
        <taxon>rosids</taxon>
        <taxon>fabids</taxon>
        <taxon>Fabales</taxon>
        <taxon>Fabaceae</taxon>
        <taxon>Papilionoideae</taxon>
        <taxon>50 kb inversion clade</taxon>
        <taxon>dalbergioids sensu lato</taxon>
        <taxon>Dalbergieae</taxon>
        <taxon>Pterocarpus clade</taxon>
        <taxon>Arachis</taxon>
    </lineage>
</organism>
<sequence>MLLIGGYLMTDKSNNLMSLRWLPLLRDFTECRTFLWGSAVLAWTYQSLSLTAQQGVTDIAGCTSLLVGLPQQSRDQHEARVLRWRVSLDQLYFDEALCPPWFCEEKEWGTWLSAVSLLCFNIIDFHHVDRVKQQFNGEQQVPGTLHQRFELGRRITVQHTFDMRPTLKYYNWWRGACRVRHLSGQEVLEDSRLAKLPPDVQPTAS</sequence>
<dbReference type="PANTHER" id="PTHR46033:SF8">
    <property type="entry name" value="PROTEIN MAINTENANCE OF MERISTEMS-LIKE"/>
    <property type="match status" value="1"/>
</dbReference>
<dbReference type="PANTHER" id="PTHR46033">
    <property type="entry name" value="PROTEIN MAIN-LIKE 2"/>
    <property type="match status" value="1"/>
</dbReference>
<evidence type="ECO:0008006" key="3">
    <source>
        <dbReference type="Google" id="ProtNLM"/>
    </source>
</evidence>
<comment type="caution">
    <text evidence="1">The sequence shown here is derived from an EMBL/GenBank/DDBJ whole genome shotgun (WGS) entry which is preliminary data.</text>
</comment>
<dbReference type="AlphaFoldDB" id="A0A445DQR2"/>
<gene>
    <name evidence="1" type="ORF">Ahy_A03g011435</name>
</gene>
<dbReference type="InterPro" id="IPR044824">
    <property type="entry name" value="MAIN-like"/>
</dbReference>
<evidence type="ECO:0000313" key="1">
    <source>
        <dbReference type="EMBL" id="RYR65509.1"/>
    </source>
</evidence>
<dbReference type="GO" id="GO:0010073">
    <property type="term" value="P:meristem maintenance"/>
    <property type="evidence" value="ECO:0007669"/>
    <property type="project" value="InterPro"/>
</dbReference>
<accession>A0A445DQR2</accession>
<keyword evidence="2" id="KW-1185">Reference proteome</keyword>
<proteinExistence type="predicted"/>
<reference evidence="1 2" key="1">
    <citation type="submission" date="2019-01" db="EMBL/GenBank/DDBJ databases">
        <title>Sequencing of cultivated peanut Arachis hypogaea provides insights into genome evolution and oil improvement.</title>
        <authorList>
            <person name="Chen X."/>
        </authorList>
    </citation>
    <scope>NUCLEOTIDE SEQUENCE [LARGE SCALE GENOMIC DNA]</scope>
    <source>
        <strain evidence="2">cv. Fuhuasheng</strain>
        <tissue evidence="1">Leaves</tissue>
    </source>
</reference>
<evidence type="ECO:0000313" key="2">
    <source>
        <dbReference type="Proteomes" id="UP000289738"/>
    </source>
</evidence>
<dbReference type="EMBL" id="SDMP01000003">
    <property type="protein sequence ID" value="RYR65509.1"/>
    <property type="molecule type" value="Genomic_DNA"/>
</dbReference>
<name>A0A445DQR2_ARAHY</name>